<dbReference type="Proteomes" id="UP000637980">
    <property type="component" value="Unassembled WGS sequence"/>
</dbReference>
<gene>
    <name evidence="2" type="ORF">GCM10007094_36620</name>
</gene>
<comment type="caution">
    <text evidence="2">The sequence shown here is derived from an EMBL/GenBank/DDBJ whole genome shotgun (WGS) entry which is preliminary data.</text>
</comment>
<reference evidence="3" key="1">
    <citation type="journal article" date="2019" name="Int. J. Syst. Evol. Microbiol.">
        <title>The Global Catalogue of Microorganisms (GCM) 10K type strain sequencing project: providing services to taxonomists for standard genome sequencing and annotation.</title>
        <authorList>
            <consortium name="The Broad Institute Genomics Platform"/>
            <consortium name="The Broad Institute Genome Sequencing Center for Infectious Disease"/>
            <person name="Wu L."/>
            <person name="Ma J."/>
        </authorList>
    </citation>
    <scope>NUCLEOTIDE SEQUENCE [LARGE SCALE GENOMIC DNA]</scope>
    <source>
        <strain evidence="3">KCTC 12861</strain>
    </source>
</reference>
<evidence type="ECO:0000313" key="3">
    <source>
        <dbReference type="Proteomes" id="UP000637980"/>
    </source>
</evidence>
<evidence type="ECO:0000256" key="1">
    <source>
        <dbReference type="SAM" id="MobiDB-lite"/>
    </source>
</evidence>
<accession>A0ABQ3EP40</accession>
<feature type="region of interest" description="Disordered" evidence="1">
    <location>
        <begin position="167"/>
        <end position="188"/>
    </location>
</feature>
<protein>
    <submittedName>
        <fullName evidence="2">Uncharacterized protein</fullName>
    </submittedName>
</protein>
<dbReference type="EMBL" id="BMXE01000008">
    <property type="protein sequence ID" value="GHB44064.1"/>
    <property type="molecule type" value="Genomic_DNA"/>
</dbReference>
<proteinExistence type="predicted"/>
<name>A0ABQ3EP40_9HYPH</name>
<evidence type="ECO:0000313" key="2">
    <source>
        <dbReference type="EMBL" id="GHB44064.1"/>
    </source>
</evidence>
<organism evidence="2 3">
    <name type="scientific">Pseudovibrio japonicus</name>
    <dbReference type="NCBI Taxonomy" id="366534"/>
    <lineage>
        <taxon>Bacteria</taxon>
        <taxon>Pseudomonadati</taxon>
        <taxon>Pseudomonadota</taxon>
        <taxon>Alphaproteobacteria</taxon>
        <taxon>Hyphomicrobiales</taxon>
        <taxon>Stappiaceae</taxon>
        <taxon>Pseudovibrio</taxon>
    </lineage>
</organism>
<sequence length="188" mass="20928">MHSYDGYCHCISKGAPARNSVINGSVTLNNDRYTLEDWQQIYQKDVAQRTAENFISASRLHKAGVGPKVIDIVFVRNFHAFYNQSPTWTCGIIIENLHRYPRKKTTAADEMKAAGVVPDQINSCIRQQIRGYVSDLNSVVGVMPQDAQVEIDLIKSELHGEVDCARALNPVQPPSNPEAVSPKFVSDL</sequence>
<keyword evidence="3" id="KW-1185">Reference proteome</keyword>